<dbReference type="GO" id="GO:0007009">
    <property type="term" value="P:plasma membrane organization"/>
    <property type="evidence" value="ECO:0007669"/>
    <property type="project" value="TreeGrafter"/>
</dbReference>
<evidence type="ECO:0000256" key="5">
    <source>
        <dbReference type="ARBA" id="ARBA00023136"/>
    </source>
</evidence>
<dbReference type="CDD" id="cd08374">
    <property type="entry name" value="C2F_Ferlin"/>
    <property type="match status" value="1"/>
</dbReference>
<feature type="domain" description="C2" evidence="7">
    <location>
        <begin position="1"/>
        <end position="133"/>
    </location>
</feature>
<evidence type="ECO:0000313" key="9">
    <source>
        <dbReference type="EMBL" id="CAF3686789.1"/>
    </source>
</evidence>
<evidence type="ECO:0000256" key="4">
    <source>
        <dbReference type="ARBA" id="ARBA00022989"/>
    </source>
</evidence>
<dbReference type="EMBL" id="CAJOBE010000245">
    <property type="protein sequence ID" value="CAF3604526.1"/>
    <property type="molecule type" value="Genomic_DNA"/>
</dbReference>
<proteinExistence type="predicted"/>
<feature type="non-terminal residue" evidence="8">
    <location>
        <position position="268"/>
    </location>
</feature>
<dbReference type="PANTHER" id="PTHR12546:SF33">
    <property type="entry name" value="SPERM VESICLE FUSION PROTEIN FER-1"/>
    <property type="match status" value="1"/>
</dbReference>
<evidence type="ECO:0000259" key="7">
    <source>
        <dbReference type="PROSITE" id="PS50004"/>
    </source>
</evidence>
<dbReference type="InterPro" id="IPR000008">
    <property type="entry name" value="C2_dom"/>
</dbReference>
<dbReference type="InterPro" id="IPR035892">
    <property type="entry name" value="C2_domain_sf"/>
</dbReference>
<keyword evidence="2 6" id="KW-0812">Transmembrane</keyword>
<keyword evidence="3" id="KW-0677">Repeat</keyword>
<dbReference type="Pfam" id="PF00168">
    <property type="entry name" value="C2"/>
    <property type="match status" value="1"/>
</dbReference>
<dbReference type="PROSITE" id="PS50004">
    <property type="entry name" value="C2"/>
    <property type="match status" value="1"/>
</dbReference>
<dbReference type="Gene3D" id="2.60.40.150">
    <property type="entry name" value="C2 domain"/>
    <property type="match status" value="1"/>
</dbReference>
<evidence type="ECO:0000256" key="1">
    <source>
        <dbReference type="ARBA" id="ARBA00004167"/>
    </source>
</evidence>
<dbReference type="GO" id="GO:0016020">
    <property type="term" value="C:membrane"/>
    <property type="evidence" value="ECO:0007669"/>
    <property type="project" value="UniProtKB-SubCell"/>
</dbReference>
<dbReference type="AlphaFoldDB" id="A0A818NCW6"/>
<reference evidence="8" key="1">
    <citation type="submission" date="2021-02" db="EMBL/GenBank/DDBJ databases">
        <authorList>
            <person name="Nowell W R."/>
        </authorList>
    </citation>
    <scope>NUCLEOTIDE SEQUENCE</scope>
</reference>
<dbReference type="InterPro" id="IPR037725">
    <property type="entry name" value="C2F_Ferlin"/>
</dbReference>
<keyword evidence="5 6" id="KW-0472">Membrane</keyword>
<dbReference type="PANTHER" id="PTHR12546">
    <property type="entry name" value="FER-1-LIKE"/>
    <property type="match status" value="1"/>
</dbReference>
<sequence length="268" mass="31733">YILRCIIWNTSDVILQETSITGEQMSDIYVKGWMTGIEDDVQKTDVHYRSMDGEGNFNWRFIYNFSYFPAERCISIRKKEYFWSYDATEFKIPPVLNIQIWDNDKFSRDDFLGALTLDLNRLYKPAKDSDVCTLEIVNDQLSNYVSIFEIKHLKGWWPCVDLQSGNPKLTGKIELELEILTENEAIERPAGRGRKQPNEHPKLELPQRPETSFLWFTSPYRAFKNIIWKKSKCYILLIFLLICFIIFLLLFLWSMPKALLSRLLHTFK</sequence>
<evidence type="ECO:0000313" key="8">
    <source>
        <dbReference type="EMBL" id="CAF3604526.1"/>
    </source>
</evidence>
<dbReference type="SUPFAM" id="SSF49562">
    <property type="entry name" value="C2 domain (Calcium/lipid-binding domain, CaLB)"/>
    <property type="match status" value="1"/>
</dbReference>
<dbReference type="EMBL" id="CAJOAX010001112">
    <property type="protein sequence ID" value="CAF3686789.1"/>
    <property type="molecule type" value="Genomic_DNA"/>
</dbReference>
<evidence type="ECO:0000256" key="3">
    <source>
        <dbReference type="ARBA" id="ARBA00022737"/>
    </source>
</evidence>
<comment type="subcellular location">
    <subcellularLocation>
        <location evidence="1">Membrane</location>
        <topology evidence="1">Single-pass membrane protein</topology>
    </subcellularLocation>
</comment>
<evidence type="ECO:0000256" key="2">
    <source>
        <dbReference type="ARBA" id="ARBA00022692"/>
    </source>
</evidence>
<dbReference type="InterPro" id="IPR032362">
    <property type="entry name" value="Ferlin_C"/>
</dbReference>
<organism evidence="8 10">
    <name type="scientific">Rotaria sordida</name>
    <dbReference type="NCBI Taxonomy" id="392033"/>
    <lineage>
        <taxon>Eukaryota</taxon>
        <taxon>Metazoa</taxon>
        <taxon>Spiralia</taxon>
        <taxon>Gnathifera</taxon>
        <taxon>Rotifera</taxon>
        <taxon>Eurotatoria</taxon>
        <taxon>Bdelloidea</taxon>
        <taxon>Philodinida</taxon>
        <taxon>Philodinidae</taxon>
        <taxon>Rotaria</taxon>
    </lineage>
</organism>
<accession>A0A818NCW6</accession>
<dbReference type="Proteomes" id="UP000663823">
    <property type="component" value="Unassembled WGS sequence"/>
</dbReference>
<dbReference type="Pfam" id="PF16165">
    <property type="entry name" value="Ferlin_C"/>
    <property type="match status" value="1"/>
</dbReference>
<dbReference type="GO" id="GO:0061025">
    <property type="term" value="P:membrane fusion"/>
    <property type="evidence" value="ECO:0007669"/>
    <property type="project" value="TreeGrafter"/>
</dbReference>
<evidence type="ECO:0000313" key="10">
    <source>
        <dbReference type="Proteomes" id="UP000663874"/>
    </source>
</evidence>
<name>A0A818NCW6_9BILA</name>
<comment type="caution">
    <text evidence="8">The sequence shown here is derived from an EMBL/GenBank/DDBJ whole genome shotgun (WGS) entry which is preliminary data.</text>
</comment>
<dbReference type="Proteomes" id="UP000663874">
    <property type="component" value="Unassembled WGS sequence"/>
</dbReference>
<dbReference type="InterPro" id="IPR037721">
    <property type="entry name" value="Ferlin"/>
</dbReference>
<feature type="transmembrane region" description="Helical" evidence="6">
    <location>
        <begin position="233"/>
        <end position="253"/>
    </location>
</feature>
<evidence type="ECO:0000256" key="6">
    <source>
        <dbReference type="SAM" id="Phobius"/>
    </source>
</evidence>
<protein>
    <recommendedName>
        <fullName evidence="7">C2 domain-containing protein</fullName>
    </recommendedName>
</protein>
<keyword evidence="4 6" id="KW-1133">Transmembrane helix</keyword>
<gene>
    <name evidence="8" type="ORF">FNK824_LOCUS3588</name>
    <name evidence="9" type="ORF">OTI717_LOCUS11597</name>
</gene>